<dbReference type="PANTHER" id="PTHR40619">
    <property type="entry name" value="FUNGAL STAND N-TERMINAL GOODBYE DOMAIN-CONTAINING PROTEIN"/>
    <property type="match status" value="1"/>
</dbReference>
<evidence type="ECO:0000256" key="2">
    <source>
        <dbReference type="SAM" id="Coils"/>
    </source>
</evidence>
<reference evidence="6" key="1">
    <citation type="submission" date="2017-03" db="EMBL/GenBank/DDBJ databases">
        <authorList>
            <person name="Sharma R."/>
            <person name="Thines M."/>
        </authorList>
    </citation>
    <scope>NUCLEOTIDE SEQUENCE [LARGE SCALE GENOMIC DNA]</scope>
</reference>
<keyword evidence="2" id="KW-0175">Coiled coil</keyword>
<feature type="domain" description="Nephrocystin 3-like N-terminal" evidence="4">
    <location>
        <begin position="394"/>
        <end position="529"/>
    </location>
</feature>
<dbReference type="Proteomes" id="UP000192927">
    <property type="component" value="Unassembled WGS sequence"/>
</dbReference>
<dbReference type="InterPro" id="IPR056884">
    <property type="entry name" value="NPHP3-like_N"/>
</dbReference>
<evidence type="ECO:0000256" key="1">
    <source>
        <dbReference type="ARBA" id="ARBA00022737"/>
    </source>
</evidence>
<evidence type="ECO:0000313" key="6">
    <source>
        <dbReference type="Proteomes" id="UP000192927"/>
    </source>
</evidence>
<evidence type="ECO:0000313" key="5">
    <source>
        <dbReference type="EMBL" id="SLM41351.1"/>
    </source>
</evidence>
<sequence length="647" mass="73699">MSTVRTTSMAQDEDFEAVKHWAITHTPSLHECFAASSRLENQRAELRRTRDHNLRFHTDHFYRVLEIYQRNAKEKALLDFNIRDKHSWDEVIREAKDAEQKYNSKAKGLRGIGHKALRSIGDHAAVTSPWLKLLPSGEHTSVLCGGLKLVFAVAGRMSEIRQRILEALGDVPRTIAKVEKDLENFHADETLSDLVDELYIITLTAIEGMMKWLVDKDGWKQIKAILLGPSYGKSSEEKIADLKTQLQSVQQRVDFLRDQNIVRTQETTADTNDSVWNIRSDVKNLKESYYTHSTMMEHKFDKLQSQNESWKGIVEHLHEAYRNSEWNRQKAEWRYLKLSRQLEATPHHSQMLISQQQLLDIFAVDSGNAVHDMELAIRQSMALDPSSQGQAYALLRSREFNIWLKSGTSRVLLVNGNSTSALTNRTSPISLICATLVQSLVDVQSVVCVQFFCGLHSSGNDSLSGPRGLMRSLISQLLLIQNFDLGFISSRSYRDQIHDCELGHLCGLFQTLVHQIPIDTVVFCVIDGISLYERLDWREETCYVVGKVREIAESPALNAIFKLLLTTPGRSRYIKEHISPQDQLVLPLDTGNNMPVLTGRRIAMQLRRPLVVQQSAPNLSHQHPFRGYQDSDSDTEDDDFDHGNLSD</sequence>
<dbReference type="EMBL" id="FWEW01003840">
    <property type="protein sequence ID" value="SLM41351.1"/>
    <property type="molecule type" value="Genomic_DNA"/>
</dbReference>
<evidence type="ECO:0000259" key="4">
    <source>
        <dbReference type="Pfam" id="PF24883"/>
    </source>
</evidence>
<name>A0A1W5DE93_9LECA</name>
<dbReference type="PANTHER" id="PTHR40619:SF3">
    <property type="entry name" value="FUNGAL STAND N-TERMINAL GOODBYE DOMAIN-CONTAINING PROTEIN"/>
    <property type="match status" value="1"/>
</dbReference>
<organism evidence="5 6">
    <name type="scientific">Lasallia pustulata</name>
    <dbReference type="NCBI Taxonomy" id="136370"/>
    <lineage>
        <taxon>Eukaryota</taxon>
        <taxon>Fungi</taxon>
        <taxon>Dikarya</taxon>
        <taxon>Ascomycota</taxon>
        <taxon>Pezizomycotina</taxon>
        <taxon>Lecanoromycetes</taxon>
        <taxon>OSLEUM clade</taxon>
        <taxon>Umbilicariomycetidae</taxon>
        <taxon>Umbilicariales</taxon>
        <taxon>Umbilicariaceae</taxon>
        <taxon>Lasallia</taxon>
    </lineage>
</organism>
<proteinExistence type="predicted"/>
<feature type="region of interest" description="Disordered" evidence="3">
    <location>
        <begin position="620"/>
        <end position="647"/>
    </location>
</feature>
<accession>A0A1W5DE93</accession>
<dbReference type="AlphaFoldDB" id="A0A1W5DE93"/>
<evidence type="ECO:0000256" key="3">
    <source>
        <dbReference type="SAM" id="MobiDB-lite"/>
    </source>
</evidence>
<keyword evidence="1" id="KW-0677">Repeat</keyword>
<feature type="coiled-coil region" evidence="2">
    <location>
        <begin position="232"/>
        <end position="259"/>
    </location>
</feature>
<feature type="compositionally biased region" description="Acidic residues" evidence="3">
    <location>
        <begin position="631"/>
        <end position="640"/>
    </location>
</feature>
<keyword evidence="6" id="KW-1185">Reference proteome</keyword>
<protein>
    <recommendedName>
        <fullName evidence="4">Nephrocystin 3-like N-terminal domain-containing protein</fullName>
    </recommendedName>
</protein>
<dbReference type="Pfam" id="PF24883">
    <property type="entry name" value="NPHP3_N"/>
    <property type="match status" value="1"/>
</dbReference>